<name>A0ABM8HW42_9BACT</name>
<keyword evidence="2" id="KW-0449">Lipoprotein</keyword>
<organism evidence="2 3">
    <name type="scientific">Desulfuromonas versatilis</name>
    <dbReference type="NCBI Taxonomy" id="2802975"/>
    <lineage>
        <taxon>Bacteria</taxon>
        <taxon>Pseudomonadati</taxon>
        <taxon>Thermodesulfobacteriota</taxon>
        <taxon>Desulfuromonadia</taxon>
        <taxon>Desulfuromonadales</taxon>
        <taxon>Desulfuromonadaceae</taxon>
        <taxon>Desulfuromonas</taxon>
    </lineage>
</organism>
<evidence type="ECO:0000313" key="3">
    <source>
        <dbReference type="Proteomes" id="UP001319827"/>
    </source>
</evidence>
<evidence type="ECO:0000256" key="1">
    <source>
        <dbReference type="SAM" id="SignalP"/>
    </source>
</evidence>
<evidence type="ECO:0000313" key="2">
    <source>
        <dbReference type="EMBL" id="BCR05336.1"/>
    </source>
</evidence>
<protein>
    <submittedName>
        <fullName evidence="2">Lipoprotein</fullName>
    </submittedName>
</protein>
<reference evidence="2 3" key="1">
    <citation type="journal article" date="2016" name="C (Basel)">
        <title>Selective Growth of and Electricity Production by Marine Exoelectrogenic Bacteria in Self-Aggregated Hydrogel of Microbially Reduced Graphene Oxide.</title>
        <authorList>
            <person name="Yoshida N."/>
            <person name="Goto Y."/>
            <person name="Miyata Y."/>
        </authorList>
    </citation>
    <scope>NUCLEOTIDE SEQUENCE [LARGE SCALE GENOMIC DNA]</scope>
    <source>
        <strain evidence="2 3">NIT-T3</strain>
    </source>
</reference>
<feature type="signal peptide" evidence="1">
    <location>
        <begin position="1"/>
        <end position="18"/>
    </location>
</feature>
<keyword evidence="1" id="KW-0732">Signal</keyword>
<dbReference type="Proteomes" id="UP001319827">
    <property type="component" value="Chromosome"/>
</dbReference>
<keyword evidence="3" id="KW-1185">Reference proteome</keyword>
<dbReference type="EMBL" id="AP024355">
    <property type="protein sequence ID" value="BCR05336.1"/>
    <property type="molecule type" value="Genomic_DNA"/>
</dbReference>
<dbReference type="PROSITE" id="PS51257">
    <property type="entry name" value="PROKAR_LIPOPROTEIN"/>
    <property type="match status" value="1"/>
</dbReference>
<reference evidence="2 3" key="2">
    <citation type="journal article" date="2021" name="Int. J. Syst. Evol. Microbiol.">
        <title>Isolation and Polyphasic Characterization of Desulfuromonas versatilis sp. Nov., an Electrogenic Bacteria Capable of Versatile Metabolism Isolated from a Graphene Oxide-Reducing Enrichment Culture.</title>
        <authorList>
            <person name="Xie L."/>
            <person name="Yoshida N."/>
            <person name="Ishii S."/>
            <person name="Meng L."/>
        </authorList>
    </citation>
    <scope>NUCLEOTIDE SEQUENCE [LARGE SCALE GENOMIC DNA]</scope>
    <source>
        <strain evidence="2 3">NIT-T3</strain>
    </source>
</reference>
<proteinExistence type="predicted"/>
<sequence length="94" mass="10439">MKNVLVRLLGALLLAVLAACSLPPEKPVTRAELMSTRIYNLYIIDESPEQVLNALNSEGEVILESKRNIPGKNYPVYLKLLATSEGIDVLPYDR</sequence>
<dbReference type="RefSeq" id="WP_221248767.1">
    <property type="nucleotide sequence ID" value="NZ_AP024355.1"/>
</dbReference>
<feature type="chain" id="PRO_5047085095" evidence="1">
    <location>
        <begin position="19"/>
        <end position="94"/>
    </location>
</feature>
<accession>A0ABM8HW42</accession>
<gene>
    <name evidence="2" type="ORF">DESUT3_24050</name>
</gene>